<sequence length="361" mass="39953">MSDFATNGACAVAEIISSAAASDHPFDHLVYTTGIPWAATVANAYNVKCSLLWCQPATVLNIYYYYFNGYANLISNNMNASTFSVSLPGLPPLTIDDLPSFLLSSRPKEHDFLLQDLKDQIDALKTAPRILVSSFNELELESIKAMDQLEFFPIGPLVTVQSERKGKDECIEWLNTKPKASVVYVSFGSVATLSMDQVEEIAIGLIETGRPFLWVIRDSEQVGRLSKTELQKQGMIVNWCCQVVVLNHRSIGCFVTHCGWNSTVEALAAGVPSVVFPQWSDQPTNAKMVEYVWKTGVRVKRRGRDGVVEGREIDRCVEMVMAGDDSGEMRRNAHKWRVLATEALNNGGSSTINLQAFLDDA</sequence>
<evidence type="ECO:0000313" key="1">
    <source>
        <dbReference type="EMBL" id="KAI3760401.1"/>
    </source>
</evidence>
<name>A0ACB9ENZ6_9ASTR</name>
<organism evidence="1 2">
    <name type="scientific">Smallanthus sonchifolius</name>
    <dbReference type="NCBI Taxonomy" id="185202"/>
    <lineage>
        <taxon>Eukaryota</taxon>
        <taxon>Viridiplantae</taxon>
        <taxon>Streptophyta</taxon>
        <taxon>Embryophyta</taxon>
        <taxon>Tracheophyta</taxon>
        <taxon>Spermatophyta</taxon>
        <taxon>Magnoliopsida</taxon>
        <taxon>eudicotyledons</taxon>
        <taxon>Gunneridae</taxon>
        <taxon>Pentapetalae</taxon>
        <taxon>asterids</taxon>
        <taxon>campanulids</taxon>
        <taxon>Asterales</taxon>
        <taxon>Asteraceae</taxon>
        <taxon>Asteroideae</taxon>
        <taxon>Heliantheae alliance</taxon>
        <taxon>Millerieae</taxon>
        <taxon>Smallanthus</taxon>
    </lineage>
</organism>
<proteinExistence type="predicted"/>
<reference evidence="1 2" key="2">
    <citation type="journal article" date="2022" name="Mol. Ecol. Resour.">
        <title>The genomes of chicory, endive, great burdock and yacon provide insights into Asteraceae paleo-polyploidization history and plant inulin production.</title>
        <authorList>
            <person name="Fan W."/>
            <person name="Wang S."/>
            <person name="Wang H."/>
            <person name="Wang A."/>
            <person name="Jiang F."/>
            <person name="Liu H."/>
            <person name="Zhao H."/>
            <person name="Xu D."/>
            <person name="Zhang Y."/>
        </authorList>
    </citation>
    <scope>NUCLEOTIDE SEQUENCE [LARGE SCALE GENOMIC DNA]</scope>
    <source>
        <strain evidence="2">cv. Yunnan</strain>
        <tissue evidence="1">Leaves</tissue>
    </source>
</reference>
<evidence type="ECO:0000313" key="2">
    <source>
        <dbReference type="Proteomes" id="UP001056120"/>
    </source>
</evidence>
<dbReference type="Proteomes" id="UP001056120">
    <property type="component" value="Linkage Group LG17"/>
</dbReference>
<keyword evidence="2" id="KW-1185">Reference proteome</keyword>
<gene>
    <name evidence="1" type="ORF">L1987_50796</name>
</gene>
<accession>A0ACB9ENZ6</accession>
<reference evidence="2" key="1">
    <citation type="journal article" date="2022" name="Mol. Ecol. Resour.">
        <title>The genomes of chicory, endive, great burdock and yacon provide insights into Asteraceae palaeo-polyploidization history and plant inulin production.</title>
        <authorList>
            <person name="Fan W."/>
            <person name="Wang S."/>
            <person name="Wang H."/>
            <person name="Wang A."/>
            <person name="Jiang F."/>
            <person name="Liu H."/>
            <person name="Zhao H."/>
            <person name="Xu D."/>
            <person name="Zhang Y."/>
        </authorList>
    </citation>
    <scope>NUCLEOTIDE SEQUENCE [LARGE SCALE GENOMIC DNA]</scope>
    <source>
        <strain evidence="2">cv. Yunnan</strain>
    </source>
</reference>
<dbReference type="EMBL" id="CM042034">
    <property type="protein sequence ID" value="KAI3760401.1"/>
    <property type="molecule type" value="Genomic_DNA"/>
</dbReference>
<protein>
    <submittedName>
        <fullName evidence="1">Uncharacterized protein</fullName>
    </submittedName>
</protein>
<comment type="caution">
    <text evidence="1">The sequence shown here is derived from an EMBL/GenBank/DDBJ whole genome shotgun (WGS) entry which is preliminary data.</text>
</comment>